<dbReference type="Proteomes" id="UP000789860">
    <property type="component" value="Unassembled WGS sequence"/>
</dbReference>
<dbReference type="EMBL" id="CAJVPM010040791">
    <property type="protein sequence ID" value="CAG8704305.1"/>
    <property type="molecule type" value="Genomic_DNA"/>
</dbReference>
<comment type="caution">
    <text evidence="1">The sequence shown here is derived from an EMBL/GenBank/DDBJ whole genome shotgun (WGS) entry which is preliminary data.</text>
</comment>
<feature type="non-terminal residue" evidence="1">
    <location>
        <position position="1"/>
    </location>
</feature>
<accession>A0ACA9PCT2</accession>
<name>A0ACA9PCT2_9GLOM</name>
<gene>
    <name evidence="1" type="ORF">SCALOS_LOCUS10612</name>
</gene>
<keyword evidence="2" id="KW-1185">Reference proteome</keyword>
<evidence type="ECO:0000313" key="1">
    <source>
        <dbReference type="EMBL" id="CAG8704305.1"/>
    </source>
</evidence>
<proteinExistence type="predicted"/>
<protein>
    <submittedName>
        <fullName evidence="1">3145_t:CDS:1</fullName>
    </submittedName>
</protein>
<reference evidence="1" key="1">
    <citation type="submission" date="2021-06" db="EMBL/GenBank/DDBJ databases">
        <authorList>
            <person name="Kallberg Y."/>
            <person name="Tangrot J."/>
            <person name="Rosling A."/>
        </authorList>
    </citation>
    <scope>NUCLEOTIDE SEQUENCE</scope>
    <source>
        <strain evidence="1">AU212A</strain>
    </source>
</reference>
<evidence type="ECO:0000313" key="2">
    <source>
        <dbReference type="Proteomes" id="UP000789860"/>
    </source>
</evidence>
<feature type="non-terminal residue" evidence="1">
    <location>
        <position position="45"/>
    </location>
</feature>
<organism evidence="1 2">
    <name type="scientific">Scutellospora calospora</name>
    <dbReference type="NCBI Taxonomy" id="85575"/>
    <lineage>
        <taxon>Eukaryota</taxon>
        <taxon>Fungi</taxon>
        <taxon>Fungi incertae sedis</taxon>
        <taxon>Mucoromycota</taxon>
        <taxon>Glomeromycotina</taxon>
        <taxon>Glomeromycetes</taxon>
        <taxon>Diversisporales</taxon>
        <taxon>Gigasporaceae</taxon>
        <taxon>Scutellospora</taxon>
    </lineage>
</organism>
<sequence>LGVMIFLSSKNAINWLSDSSDNHTLVIVDLHNAGQLKPLIAAYNQ</sequence>